<comment type="caution">
    <text evidence="1">The sequence shown here is derived from an EMBL/GenBank/DDBJ whole genome shotgun (WGS) entry which is preliminary data.</text>
</comment>
<gene>
    <name evidence="1" type="ORF">E0H73_37825</name>
</gene>
<evidence type="ECO:0000313" key="1">
    <source>
        <dbReference type="EMBL" id="TCC54959.1"/>
    </source>
</evidence>
<sequence>MPESGNHRDPREMLLDALLDKVSDDRFPSNSMLDLIESLLRDDEVVIYAGVLLQKVRHDRFPSLPMLRRIAALCE</sequence>
<dbReference type="EMBL" id="SJKB01000017">
    <property type="protein sequence ID" value="TCC54959.1"/>
    <property type="molecule type" value="Genomic_DNA"/>
</dbReference>
<name>A0A4R0K5S3_9ACTN</name>
<keyword evidence="2" id="KW-1185">Reference proteome</keyword>
<proteinExistence type="predicted"/>
<dbReference type="RefSeq" id="WP_131364726.1">
    <property type="nucleotide sequence ID" value="NZ_SJKB01000017.1"/>
</dbReference>
<evidence type="ECO:0000313" key="2">
    <source>
        <dbReference type="Proteomes" id="UP000291144"/>
    </source>
</evidence>
<accession>A0A4R0K5S3</accession>
<reference evidence="1 2" key="1">
    <citation type="submission" date="2019-02" db="EMBL/GenBank/DDBJ databases">
        <title>Kribbella capetownensis sp. nov. and Kribbella speibonae sp. nov., isolated from soil.</title>
        <authorList>
            <person name="Curtis S.M."/>
            <person name="Norton I."/>
            <person name="Everest G.J."/>
            <person name="Meyers P.R."/>
        </authorList>
    </citation>
    <scope>NUCLEOTIDE SEQUENCE [LARGE SCALE GENOMIC DNA]</scope>
    <source>
        <strain evidence="1 2">NRRL B-24813</strain>
    </source>
</reference>
<dbReference type="Proteomes" id="UP000291144">
    <property type="component" value="Unassembled WGS sequence"/>
</dbReference>
<dbReference type="OrthoDB" id="3579108at2"/>
<protein>
    <submittedName>
        <fullName evidence="1">Uncharacterized protein</fullName>
    </submittedName>
</protein>
<organism evidence="1 2">
    <name type="scientific">Kribbella pittospori</name>
    <dbReference type="NCBI Taxonomy" id="722689"/>
    <lineage>
        <taxon>Bacteria</taxon>
        <taxon>Bacillati</taxon>
        <taxon>Actinomycetota</taxon>
        <taxon>Actinomycetes</taxon>
        <taxon>Propionibacteriales</taxon>
        <taxon>Kribbellaceae</taxon>
        <taxon>Kribbella</taxon>
    </lineage>
</organism>
<dbReference type="AlphaFoldDB" id="A0A4R0K5S3"/>